<dbReference type="AlphaFoldDB" id="A0A316ZE20"/>
<gene>
    <name evidence="2" type="ORF">FA09DRAFT_337666</name>
</gene>
<organism evidence="2 3">
    <name type="scientific">Tilletiopsis washingtonensis</name>
    <dbReference type="NCBI Taxonomy" id="58919"/>
    <lineage>
        <taxon>Eukaryota</taxon>
        <taxon>Fungi</taxon>
        <taxon>Dikarya</taxon>
        <taxon>Basidiomycota</taxon>
        <taxon>Ustilaginomycotina</taxon>
        <taxon>Exobasidiomycetes</taxon>
        <taxon>Entylomatales</taxon>
        <taxon>Entylomatales incertae sedis</taxon>
        <taxon>Tilletiopsis</taxon>
    </lineage>
</organism>
<proteinExistence type="predicted"/>
<dbReference type="Proteomes" id="UP000245946">
    <property type="component" value="Unassembled WGS sequence"/>
</dbReference>
<evidence type="ECO:0000313" key="2">
    <source>
        <dbReference type="EMBL" id="PWN99546.1"/>
    </source>
</evidence>
<dbReference type="Pfam" id="PF02464">
    <property type="entry name" value="CinA"/>
    <property type="match status" value="1"/>
</dbReference>
<dbReference type="SUPFAM" id="SSF142433">
    <property type="entry name" value="CinA-like"/>
    <property type="match status" value="1"/>
</dbReference>
<keyword evidence="3" id="KW-1185">Reference proteome</keyword>
<accession>A0A316ZE20</accession>
<protein>
    <recommendedName>
        <fullName evidence="1">CinA C-terminal domain-containing protein</fullName>
    </recommendedName>
</protein>
<evidence type="ECO:0000259" key="1">
    <source>
        <dbReference type="Pfam" id="PF02464"/>
    </source>
</evidence>
<sequence>MSASSIAPELLARIAAALHTLGASVAVGESSSGGLVSAALLGIDGASAWYKGGAVLYTRESRITWNVWTEEDLRAYRGPTEAVVSGLASRVAAQLGAGYGVGESGIAGPNDIGRRFPAGYTVVAVSRPEGRAWTRVVRTGSKDRVENMHRFAHEALSLLAEVLESDVRERKAKL</sequence>
<dbReference type="GeneID" id="37271567"/>
<dbReference type="InterPro" id="IPR008136">
    <property type="entry name" value="CinA_C"/>
</dbReference>
<name>A0A316ZE20_9BASI</name>
<dbReference type="RefSeq" id="XP_025599825.1">
    <property type="nucleotide sequence ID" value="XM_025744023.1"/>
</dbReference>
<dbReference type="Gene3D" id="3.90.950.20">
    <property type="entry name" value="CinA-like"/>
    <property type="match status" value="1"/>
</dbReference>
<dbReference type="NCBIfam" id="TIGR00199">
    <property type="entry name" value="PncC_domain"/>
    <property type="match status" value="1"/>
</dbReference>
<dbReference type="STRING" id="58919.A0A316ZE20"/>
<evidence type="ECO:0000313" key="3">
    <source>
        <dbReference type="Proteomes" id="UP000245946"/>
    </source>
</evidence>
<dbReference type="InterPro" id="IPR036653">
    <property type="entry name" value="CinA-like_C"/>
</dbReference>
<dbReference type="OrthoDB" id="2350783at2759"/>
<dbReference type="EMBL" id="KZ819288">
    <property type="protein sequence ID" value="PWN99546.1"/>
    <property type="molecule type" value="Genomic_DNA"/>
</dbReference>
<reference evidence="2 3" key="1">
    <citation type="journal article" date="2018" name="Mol. Biol. Evol.">
        <title>Broad Genomic Sampling Reveals a Smut Pathogenic Ancestry of the Fungal Clade Ustilaginomycotina.</title>
        <authorList>
            <person name="Kijpornyongpan T."/>
            <person name="Mondo S.J."/>
            <person name="Barry K."/>
            <person name="Sandor L."/>
            <person name="Lee J."/>
            <person name="Lipzen A."/>
            <person name="Pangilinan J."/>
            <person name="LaButti K."/>
            <person name="Hainaut M."/>
            <person name="Henrissat B."/>
            <person name="Grigoriev I.V."/>
            <person name="Spatafora J.W."/>
            <person name="Aime M.C."/>
        </authorList>
    </citation>
    <scope>NUCLEOTIDE SEQUENCE [LARGE SCALE GENOMIC DNA]</scope>
    <source>
        <strain evidence="2 3">MCA 4186</strain>
    </source>
</reference>
<feature type="domain" description="CinA C-terminal" evidence="1">
    <location>
        <begin position="11"/>
        <end position="163"/>
    </location>
</feature>